<keyword evidence="4" id="KW-1185">Reference proteome</keyword>
<dbReference type="Gene3D" id="3.40.190.150">
    <property type="entry name" value="Bordetella uptake gene, domain 1"/>
    <property type="match status" value="1"/>
</dbReference>
<evidence type="ECO:0000313" key="3">
    <source>
        <dbReference type="EMBL" id="XFO70623.1"/>
    </source>
</evidence>
<dbReference type="PANTHER" id="PTHR42928:SF5">
    <property type="entry name" value="BLR1237 PROTEIN"/>
    <property type="match status" value="1"/>
</dbReference>
<dbReference type="EMBL" id="CP155571">
    <property type="protein sequence ID" value="XFO70623.1"/>
    <property type="molecule type" value="Genomic_DNA"/>
</dbReference>
<dbReference type="Pfam" id="PF03401">
    <property type="entry name" value="TctC"/>
    <property type="match status" value="1"/>
</dbReference>
<dbReference type="RefSeq" id="WP_093794194.1">
    <property type="nucleotide sequence ID" value="NZ_CP155571.1"/>
</dbReference>
<dbReference type="Gene3D" id="3.40.190.10">
    <property type="entry name" value="Periplasmic binding protein-like II"/>
    <property type="match status" value="1"/>
</dbReference>
<keyword evidence="2" id="KW-0732">Signal</keyword>
<dbReference type="InterPro" id="IPR042100">
    <property type="entry name" value="Bug_dom1"/>
</dbReference>
<dbReference type="PROSITE" id="PS51257">
    <property type="entry name" value="PROKAR_LIPOPROTEIN"/>
    <property type="match status" value="1"/>
</dbReference>
<reference evidence="3" key="1">
    <citation type="submission" date="2024-05" db="EMBL/GenBank/DDBJ databases">
        <title>Isolation and characterization of Sporomusa carbonis sp. nov., a carboxydotrophic hydrogenogen in the genus of Sporomusa isolated from a charcoal burning pile.</title>
        <authorList>
            <person name="Boeer T."/>
            <person name="Rosenbaum F."/>
            <person name="Eysell L."/>
            <person name="Mueller V."/>
            <person name="Daniel R."/>
            <person name="Poehlein A."/>
        </authorList>
    </citation>
    <scope>NUCLEOTIDE SEQUENCE [LARGE SCALE GENOMIC DNA]</scope>
    <source>
        <strain evidence="3">DSM 3132</strain>
    </source>
</reference>
<dbReference type="PANTHER" id="PTHR42928">
    <property type="entry name" value="TRICARBOXYLATE-BINDING PROTEIN"/>
    <property type="match status" value="1"/>
</dbReference>
<organism evidence="3 4">
    <name type="scientific">Sporomusa acidovorans (strain ATCC 49682 / DSM 3132 / Mol)</name>
    <dbReference type="NCBI Taxonomy" id="1123286"/>
    <lineage>
        <taxon>Bacteria</taxon>
        <taxon>Bacillati</taxon>
        <taxon>Bacillota</taxon>
        <taxon>Negativicutes</taxon>
        <taxon>Selenomonadales</taxon>
        <taxon>Sporomusaceae</taxon>
        <taxon>Sporomusa</taxon>
    </lineage>
</organism>
<dbReference type="CDD" id="cd07012">
    <property type="entry name" value="PBP2_Bug_TTT"/>
    <property type="match status" value="1"/>
</dbReference>
<dbReference type="Proteomes" id="UP000216052">
    <property type="component" value="Chromosome"/>
</dbReference>
<protein>
    <recommendedName>
        <fullName evidence="5">Tripartite tricarboxylate transporter family receptor</fullName>
    </recommendedName>
</protein>
<dbReference type="SUPFAM" id="SSF53850">
    <property type="entry name" value="Periplasmic binding protein-like II"/>
    <property type="match status" value="1"/>
</dbReference>
<evidence type="ECO:0008006" key="5">
    <source>
        <dbReference type="Google" id="ProtNLM"/>
    </source>
</evidence>
<evidence type="ECO:0000313" key="4">
    <source>
        <dbReference type="Proteomes" id="UP000216052"/>
    </source>
</evidence>
<proteinExistence type="inferred from homology"/>
<feature type="signal peptide" evidence="2">
    <location>
        <begin position="1"/>
        <end position="27"/>
    </location>
</feature>
<evidence type="ECO:0000256" key="2">
    <source>
        <dbReference type="SAM" id="SignalP"/>
    </source>
</evidence>
<gene>
    <name evidence="3" type="ORF">SPACI_006220</name>
</gene>
<name>A0ABZ3IXI8_SPOA4</name>
<dbReference type="PIRSF" id="PIRSF017082">
    <property type="entry name" value="YflP"/>
    <property type="match status" value="1"/>
</dbReference>
<feature type="chain" id="PRO_5047157444" description="Tripartite tricarboxylate transporter family receptor" evidence="2">
    <location>
        <begin position="28"/>
        <end position="332"/>
    </location>
</feature>
<comment type="similarity">
    <text evidence="1">Belongs to the UPF0065 (bug) family.</text>
</comment>
<dbReference type="InterPro" id="IPR005064">
    <property type="entry name" value="BUG"/>
</dbReference>
<evidence type="ECO:0000256" key="1">
    <source>
        <dbReference type="ARBA" id="ARBA00006987"/>
    </source>
</evidence>
<sequence length="332" mass="35364">MNMKKRTIFLMVSLLSFVLVISGCNTASKTQKKEVAQFPTKPITLVVPFAAGGVSDLVSRQIAQVGKTYLNQPINVVNRPGGSGTVGTNEVVSANPDGYTLLFGSSGELSSGLHVVKAPYDLSKYTPLAQVGSLRVAVAVKRDAPWNTLKELVDYAKQNPGKLSAGIPGEGTVVHLTGVNFSQKAGISLTTVPFQGSGQLIPSLLGGHVDVGFLNVSEIMNQYKAGEAKILAVFADTRVDAIKDVPTAKEQGIDVAGGASHYIVAPNGLPENVAKALQAALQKTLEDAQFRDFAKNMGYQVVYSDTDKSKKDLQDWYDLTGKIYSDLGMMPK</sequence>
<accession>A0ABZ3IXI8</accession>